<accession>A0A2T4GRH5</accession>
<dbReference type="EMBL" id="CP064750">
    <property type="protein sequence ID" value="QPC65754.1"/>
    <property type="molecule type" value="Genomic_DNA"/>
</dbReference>
<reference evidence="1 3" key="1">
    <citation type="submission" date="2018-02" db="EMBL/GenBank/DDBJ databases">
        <title>Fusarium culmorum secondary metabolites in fungal-bacterial-plant interactions.</title>
        <authorList>
            <person name="Schmidt R."/>
        </authorList>
    </citation>
    <scope>NUCLEOTIDE SEQUENCE [LARGE SCALE GENOMIC DNA]</scope>
    <source>
        <strain evidence="1 3">PV</strain>
    </source>
</reference>
<evidence type="ECO:0000313" key="3">
    <source>
        <dbReference type="Proteomes" id="UP000241587"/>
    </source>
</evidence>
<protein>
    <submittedName>
        <fullName evidence="1">Uncharacterized protein</fullName>
    </submittedName>
</protein>
<dbReference type="Proteomes" id="UP000241587">
    <property type="component" value="Unassembled WGS sequence"/>
</dbReference>
<gene>
    <name evidence="1" type="ORF">FCULG_00012367</name>
    <name evidence="2" type="ORF">HYE67_007985</name>
</gene>
<evidence type="ECO:0000313" key="2">
    <source>
        <dbReference type="EMBL" id="QPC65754.1"/>
    </source>
</evidence>
<keyword evidence="3" id="KW-1185">Reference proteome</keyword>
<dbReference type="AlphaFoldDB" id="A0A2T4GRH5"/>
<dbReference type="EMBL" id="PVEM01000008">
    <property type="protein sequence ID" value="PTD06145.1"/>
    <property type="molecule type" value="Genomic_DNA"/>
</dbReference>
<proteinExistence type="predicted"/>
<organism evidence="1 3">
    <name type="scientific">Fusarium culmorum</name>
    <dbReference type="NCBI Taxonomy" id="5516"/>
    <lineage>
        <taxon>Eukaryota</taxon>
        <taxon>Fungi</taxon>
        <taxon>Dikarya</taxon>
        <taxon>Ascomycota</taxon>
        <taxon>Pezizomycotina</taxon>
        <taxon>Sordariomycetes</taxon>
        <taxon>Hypocreomycetidae</taxon>
        <taxon>Hypocreales</taxon>
        <taxon>Nectriaceae</taxon>
        <taxon>Fusarium</taxon>
    </lineage>
</organism>
<reference evidence="2" key="2">
    <citation type="submission" date="2020-11" db="EMBL/GenBank/DDBJ databases">
        <title>The chromosome-scale genome resource for two endophytic Fusarium species: F. culmorum and F. pseudograminearum.</title>
        <authorList>
            <person name="Yuan Z."/>
        </authorList>
    </citation>
    <scope>NUCLEOTIDE SEQUENCE</scope>
    <source>
        <strain evidence="2">Class2-1B</strain>
    </source>
</reference>
<dbReference type="Proteomes" id="UP000663297">
    <property type="component" value="Chromosome 4"/>
</dbReference>
<dbReference type="OrthoDB" id="5103247at2759"/>
<name>A0A2T4GRH5_FUSCU</name>
<dbReference type="OMA" id="YLCLNYK"/>
<evidence type="ECO:0000313" key="1">
    <source>
        <dbReference type="EMBL" id="PTD06145.1"/>
    </source>
</evidence>
<sequence length="279" mass="28871">MSLICLKSDLSSFLTLSTYKMRVLLFATGLFAANVVVEAGVCKPAHTTASHSDAVSSIESTATSASVTVIETVSLSTTETTSAETTETTAPGTTLATTTSAEVLSTSFTEAPTTTTTEETSTTISSSTAPYFTPGSIVGTGPVAGLTLQGDGQRFIPLSFQQSGSTQTLIFSIANGKLATGINNNYLCLNYKDQGVLGPLVLCPFDNFQNAPLSCQQSSDGTLACTAPNGSCNSSGTCRRPNADVPFSQFYVNDDQEGFFGPASGDFAGYTALNLVLAK</sequence>